<dbReference type="Proteomes" id="UP000033867">
    <property type="component" value="Unassembled WGS sequence"/>
</dbReference>
<dbReference type="Gene3D" id="1.20.1560.10">
    <property type="entry name" value="ABC transporter type 1, transmembrane domain"/>
    <property type="match status" value="1"/>
</dbReference>
<feature type="transmembrane region" description="Helical" evidence="7">
    <location>
        <begin position="141"/>
        <end position="162"/>
    </location>
</feature>
<keyword evidence="3" id="KW-0547">Nucleotide-binding</keyword>
<keyword evidence="6 7" id="KW-0472">Membrane</keyword>
<dbReference type="GO" id="GO:0034040">
    <property type="term" value="F:ATPase-coupled lipid transmembrane transporter activity"/>
    <property type="evidence" value="ECO:0007669"/>
    <property type="project" value="TreeGrafter"/>
</dbReference>
<gene>
    <name evidence="10" type="ORF">UV42_C0013G0015</name>
</gene>
<dbReference type="PROSITE" id="PS50929">
    <property type="entry name" value="ABC_TM1F"/>
    <property type="match status" value="1"/>
</dbReference>
<dbReference type="SMART" id="SM00382">
    <property type="entry name" value="AAA"/>
    <property type="match status" value="1"/>
</dbReference>
<dbReference type="PANTHER" id="PTHR24221:SF654">
    <property type="entry name" value="ATP-BINDING CASSETTE SUB-FAMILY B MEMBER 6"/>
    <property type="match status" value="1"/>
</dbReference>
<dbReference type="InterPro" id="IPR011527">
    <property type="entry name" value="ABC1_TM_dom"/>
</dbReference>
<dbReference type="AlphaFoldDB" id="A0A0G1BFT9"/>
<keyword evidence="5 7" id="KW-1133">Transmembrane helix</keyword>
<organism evidence="10 11">
    <name type="scientific">Candidatus Magasanikbacteria bacterium GW2011_GWE2_42_7</name>
    <dbReference type="NCBI Taxonomy" id="1619052"/>
    <lineage>
        <taxon>Bacteria</taxon>
        <taxon>Candidatus Magasanikiibacteriota</taxon>
    </lineage>
</organism>
<dbReference type="FunFam" id="3.40.50.300:FF:000218">
    <property type="entry name" value="Multidrug ABC transporter ATP-binding protein"/>
    <property type="match status" value="1"/>
</dbReference>
<evidence type="ECO:0000256" key="7">
    <source>
        <dbReference type="SAM" id="Phobius"/>
    </source>
</evidence>
<dbReference type="InterPro" id="IPR003439">
    <property type="entry name" value="ABC_transporter-like_ATP-bd"/>
</dbReference>
<feature type="transmembrane region" description="Helical" evidence="7">
    <location>
        <begin position="21"/>
        <end position="47"/>
    </location>
</feature>
<evidence type="ECO:0000259" key="8">
    <source>
        <dbReference type="PROSITE" id="PS50893"/>
    </source>
</evidence>
<evidence type="ECO:0000256" key="1">
    <source>
        <dbReference type="ARBA" id="ARBA00004651"/>
    </source>
</evidence>
<dbReference type="InterPro" id="IPR017871">
    <property type="entry name" value="ABC_transporter-like_CS"/>
</dbReference>
<dbReference type="Pfam" id="PF00664">
    <property type="entry name" value="ABC_membrane"/>
    <property type="match status" value="1"/>
</dbReference>
<evidence type="ECO:0000256" key="3">
    <source>
        <dbReference type="ARBA" id="ARBA00022741"/>
    </source>
</evidence>
<dbReference type="PROSITE" id="PS00211">
    <property type="entry name" value="ABC_TRANSPORTER_1"/>
    <property type="match status" value="1"/>
</dbReference>
<dbReference type="InterPro" id="IPR003593">
    <property type="entry name" value="AAA+_ATPase"/>
</dbReference>
<dbReference type="PROSITE" id="PS50893">
    <property type="entry name" value="ABC_TRANSPORTER_2"/>
    <property type="match status" value="1"/>
</dbReference>
<comment type="caution">
    <text evidence="10">The sequence shown here is derived from an EMBL/GenBank/DDBJ whole genome shotgun (WGS) entry which is preliminary data.</text>
</comment>
<evidence type="ECO:0000313" key="11">
    <source>
        <dbReference type="Proteomes" id="UP000033867"/>
    </source>
</evidence>
<name>A0A0G1BFT9_9BACT</name>
<feature type="domain" description="ABC transmembrane type-1" evidence="9">
    <location>
        <begin position="26"/>
        <end position="313"/>
    </location>
</feature>
<dbReference type="GO" id="GO:0005524">
    <property type="term" value="F:ATP binding"/>
    <property type="evidence" value="ECO:0007669"/>
    <property type="project" value="UniProtKB-KW"/>
</dbReference>
<dbReference type="InterPro" id="IPR036640">
    <property type="entry name" value="ABC1_TM_sf"/>
</dbReference>
<accession>A0A0G1BFT9</accession>
<feature type="transmembrane region" description="Helical" evidence="7">
    <location>
        <begin position="67"/>
        <end position="91"/>
    </location>
</feature>
<proteinExistence type="predicted"/>
<evidence type="ECO:0000313" key="10">
    <source>
        <dbReference type="EMBL" id="KKS72137.1"/>
    </source>
</evidence>
<evidence type="ECO:0000256" key="4">
    <source>
        <dbReference type="ARBA" id="ARBA00022840"/>
    </source>
</evidence>
<evidence type="ECO:0000256" key="5">
    <source>
        <dbReference type="ARBA" id="ARBA00022989"/>
    </source>
</evidence>
<dbReference type="GO" id="GO:0016887">
    <property type="term" value="F:ATP hydrolysis activity"/>
    <property type="evidence" value="ECO:0007669"/>
    <property type="project" value="InterPro"/>
</dbReference>
<dbReference type="Gene3D" id="3.40.50.300">
    <property type="entry name" value="P-loop containing nucleotide triphosphate hydrolases"/>
    <property type="match status" value="1"/>
</dbReference>
<feature type="transmembrane region" description="Helical" evidence="7">
    <location>
        <begin position="259"/>
        <end position="277"/>
    </location>
</feature>
<evidence type="ECO:0000259" key="9">
    <source>
        <dbReference type="PROSITE" id="PS50929"/>
    </source>
</evidence>
<comment type="subcellular location">
    <subcellularLocation>
        <location evidence="1">Cell membrane</location>
        <topology evidence="1">Multi-pass membrane protein</topology>
    </subcellularLocation>
</comment>
<dbReference type="InterPro" id="IPR027417">
    <property type="entry name" value="P-loop_NTPase"/>
</dbReference>
<protein>
    <submittedName>
        <fullName evidence="10">ABC transporter related protein</fullName>
    </submittedName>
</protein>
<dbReference type="InterPro" id="IPR039421">
    <property type="entry name" value="Type_1_exporter"/>
</dbReference>
<keyword evidence="2 7" id="KW-0812">Transmembrane</keyword>
<dbReference type="SUPFAM" id="SSF52540">
    <property type="entry name" value="P-loop containing nucleoside triphosphate hydrolases"/>
    <property type="match status" value="1"/>
</dbReference>
<sequence length="572" mass="65892">MFMKRVTKRTYQIFWQHAKRYPVALFVVIFGIIAGSVVNLLPALLYRDFFNVLQTASGPSPEVAQELITILFKILALFGLSWLIWRILLFVNSYFQPRVMRDLSNTCFAYLHKHAPSFFHNNFVGALVKRVNKFSRSFEKIADLVTFNFIRIVVDLIVIMIVLSLNNWIFAAAVAAWVVVFVVMNYFWSMYKLKYDIMRSEQDSKQTGVLADTITNHENVKLFNGYEREKTYFGNVSERLRYLNTLTWNLGQIFETIQVLLMFLLEFGMMYIAVIFWQKGQLTIGDFFLIQTYVIGLFHKLWDVGRYIRDYYESLADAEEMTEIFETPHEIKDSLNAAPLVVTKGEIVFDTVSFQYNKTRSIIKKFDLTIPAGQRLALVGHSGAGKSTIVKLLLRTHDVTRGTLKIDGQSILHVTLESLWQHVSYVPQDPILFHRTLIDNIRYGRPEATDEEVYEAARLGERGVKLSGGERQRVAIARAILKNAPILILDEATSSLDSESEKLIQDALHNLMKNKTVIVIAHRLSTIMSMDRILVIEDGEIVEDGTHKQLVRKKHGFYRKLWDLQAGTFIGE</sequence>
<reference evidence="10 11" key="1">
    <citation type="journal article" date="2015" name="Nature">
        <title>rRNA introns, odd ribosomes, and small enigmatic genomes across a large radiation of phyla.</title>
        <authorList>
            <person name="Brown C.T."/>
            <person name="Hug L.A."/>
            <person name="Thomas B.C."/>
            <person name="Sharon I."/>
            <person name="Castelle C.J."/>
            <person name="Singh A."/>
            <person name="Wilkins M.J."/>
            <person name="Williams K.H."/>
            <person name="Banfield J.F."/>
        </authorList>
    </citation>
    <scope>NUCLEOTIDE SEQUENCE [LARGE SCALE GENOMIC DNA]</scope>
</reference>
<evidence type="ECO:0000256" key="6">
    <source>
        <dbReference type="ARBA" id="ARBA00023136"/>
    </source>
</evidence>
<keyword evidence="4" id="KW-0067">ATP-binding</keyword>
<dbReference type="GO" id="GO:0140359">
    <property type="term" value="F:ABC-type transporter activity"/>
    <property type="evidence" value="ECO:0007669"/>
    <property type="project" value="InterPro"/>
</dbReference>
<feature type="domain" description="ABC transporter" evidence="8">
    <location>
        <begin position="347"/>
        <end position="563"/>
    </location>
</feature>
<dbReference type="PANTHER" id="PTHR24221">
    <property type="entry name" value="ATP-BINDING CASSETTE SUB-FAMILY B"/>
    <property type="match status" value="1"/>
</dbReference>
<feature type="transmembrane region" description="Helical" evidence="7">
    <location>
        <begin position="168"/>
        <end position="188"/>
    </location>
</feature>
<evidence type="ECO:0000256" key="2">
    <source>
        <dbReference type="ARBA" id="ARBA00022692"/>
    </source>
</evidence>
<dbReference type="EMBL" id="LCEK01000013">
    <property type="protein sequence ID" value="KKS72137.1"/>
    <property type="molecule type" value="Genomic_DNA"/>
</dbReference>
<dbReference type="SUPFAM" id="SSF90123">
    <property type="entry name" value="ABC transporter transmembrane region"/>
    <property type="match status" value="1"/>
</dbReference>
<dbReference type="GO" id="GO:0005886">
    <property type="term" value="C:plasma membrane"/>
    <property type="evidence" value="ECO:0007669"/>
    <property type="project" value="UniProtKB-SubCell"/>
</dbReference>
<dbReference type="Pfam" id="PF00005">
    <property type="entry name" value="ABC_tran"/>
    <property type="match status" value="1"/>
</dbReference>